<dbReference type="EMBL" id="JAESVP010000005">
    <property type="protein sequence ID" value="MBL4928668.1"/>
    <property type="molecule type" value="Genomic_DNA"/>
</dbReference>
<evidence type="ECO:0000256" key="1">
    <source>
        <dbReference type="SAM" id="SignalP"/>
    </source>
</evidence>
<name>A0A8J7MR49_9RHOB</name>
<protein>
    <recommendedName>
        <fullName evidence="4">Lipoprotein</fullName>
    </recommendedName>
</protein>
<evidence type="ECO:0008006" key="4">
    <source>
        <dbReference type="Google" id="ProtNLM"/>
    </source>
</evidence>
<keyword evidence="1" id="KW-0732">Signal</keyword>
<feature type="signal peptide" evidence="1">
    <location>
        <begin position="1"/>
        <end position="24"/>
    </location>
</feature>
<proteinExistence type="predicted"/>
<keyword evidence="3" id="KW-1185">Reference proteome</keyword>
<evidence type="ECO:0000313" key="2">
    <source>
        <dbReference type="EMBL" id="MBL4928668.1"/>
    </source>
</evidence>
<dbReference type="AlphaFoldDB" id="A0A8J7MR49"/>
<comment type="caution">
    <text evidence="2">The sequence shown here is derived from an EMBL/GenBank/DDBJ whole genome shotgun (WGS) entry which is preliminary data.</text>
</comment>
<gene>
    <name evidence="2" type="ORF">JI744_11190</name>
</gene>
<evidence type="ECO:0000313" key="3">
    <source>
        <dbReference type="Proteomes" id="UP000619033"/>
    </source>
</evidence>
<organism evidence="2 3">
    <name type="scientific">Fuscibacter oryzae</name>
    <dbReference type="NCBI Taxonomy" id="2803939"/>
    <lineage>
        <taxon>Bacteria</taxon>
        <taxon>Pseudomonadati</taxon>
        <taxon>Pseudomonadota</taxon>
        <taxon>Alphaproteobacteria</taxon>
        <taxon>Rhodobacterales</taxon>
        <taxon>Paracoccaceae</taxon>
        <taxon>Fuscibacter</taxon>
    </lineage>
</organism>
<reference evidence="2" key="1">
    <citation type="submission" date="2021-01" db="EMBL/GenBank/DDBJ databases">
        <title>Genome seq and assembly of Tabrizicola sp. KVB23.</title>
        <authorList>
            <person name="Chhetri G."/>
        </authorList>
    </citation>
    <scope>NUCLEOTIDE SEQUENCE</scope>
    <source>
        <strain evidence="2">KVB23</strain>
    </source>
</reference>
<sequence length="201" mass="21733">MFTRFGTFASVAALSGLAVTAGWAKCPQAMDDEGGIVLTRSAPLLSSHFRKMAGGLSEDRTTQKGSETEEVHWTYRHALAPSEKKSASGGYSFEYDTATNGLDDLPKLKVWQSDVQIISGGQPFASGHVTKTFLGTETVKLGKCRYEAWAVDDRLVLPNDDSTYRQFYVPQLGIVVASFLLGPDGDVVSGVQYDKIAVGDK</sequence>
<accession>A0A8J7MR49</accession>
<dbReference type="RefSeq" id="WP_202660799.1">
    <property type="nucleotide sequence ID" value="NZ_JAESVP010000005.1"/>
</dbReference>
<dbReference type="Proteomes" id="UP000619033">
    <property type="component" value="Unassembled WGS sequence"/>
</dbReference>
<feature type="chain" id="PRO_5035318115" description="Lipoprotein" evidence="1">
    <location>
        <begin position="25"/>
        <end position="201"/>
    </location>
</feature>